<evidence type="ECO:0000259" key="3">
    <source>
        <dbReference type="PROSITE" id="PS50835"/>
    </source>
</evidence>
<protein>
    <recommendedName>
        <fullName evidence="3">Ig-like domain-containing protein</fullName>
    </recommendedName>
</protein>
<dbReference type="PANTHER" id="PTHR38909:SF1">
    <property type="entry name" value="G PROTEIN GAMMA DOMAIN-CONTAINING PROTEIN"/>
    <property type="match status" value="1"/>
</dbReference>
<reference evidence="4 5" key="1">
    <citation type="journal article" date="2004" name="Science">
        <title>The genome of the diatom Thalassiosira pseudonana: ecology, evolution, and metabolism.</title>
        <authorList>
            <person name="Armbrust E.V."/>
            <person name="Berges J.A."/>
            <person name="Bowler C."/>
            <person name="Green B.R."/>
            <person name="Martinez D."/>
            <person name="Putnam N.H."/>
            <person name="Zhou S."/>
            <person name="Allen A.E."/>
            <person name="Apt K.E."/>
            <person name="Bechner M."/>
            <person name="Brzezinski M.A."/>
            <person name="Chaal B.K."/>
            <person name="Chiovitti A."/>
            <person name="Davis A.K."/>
            <person name="Demarest M.S."/>
            <person name="Detter J.C."/>
            <person name="Glavina T."/>
            <person name="Goodstein D."/>
            <person name="Hadi M.Z."/>
            <person name="Hellsten U."/>
            <person name="Hildebrand M."/>
            <person name="Jenkins B.D."/>
            <person name="Jurka J."/>
            <person name="Kapitonov V.V."/>
            <person name="Kroger N."/>
            <person name="Lau W.W."/>
            <person name="Lane T.W."/>
            <person name="Larimer F.W."/>
            <person name="Lippmeier J.C."/>
            <person name="Lucas S."/>
            <person name="Medina M."/>
            <person name="Montsant A."/>
            <person name="Obornik M."/>
            <person name="Parker M.S."/>
            <person name="Palenik B."/>
            <person name="Pazour G.J."/>
            <person name="Richardson P.M."/>
            <person name="Rynearson T.A."/>
            <person name="Saito M.A."/>
            <person name="Schwartz D.C."/>
            <person name="Thamatrakoln K."/>
            <person name="Valentin K."/>
            <person name="Vardi A."/>
            <person name="Wilkerson F.P."/>
            <person name="Rokhsar D.S."/>
        </authorList>
    </citation>
    <scope>NUCLEOTIDE SEQUENCE [LARGE SCALE GENOMIC DNA]</scope>
    <source>
        <strain evidence="4 5">CCMP1335</strain>
    </source>
</reference>
<dbReference type="InParanoid" id="B8BQP7"/>
<dbReference type="eggNOG" id="ENOG502SV94">
    <property type="taxonomic scope" value="Eukaryota"/>
</dbReference>
<keyword evidence="2" id="KW-0812">Transmembrane</keyword>
<evidence type="ECO:0000313" key="4">
    <source>
        <dbReference type="EMBL" id="EED95820.1"/>
    </source>
</evidence>
<feature type="transmembrane region" description="Helical" evidence="2">
    <location>
        <begin position="425"/>
        <end position="444"/>
    </location>
</feature>
<feature type="region of interest" description="Disordered" evidence="1">
    <location>
        <begin position="384"/>
        <end position="417"/>
    </location>
</feature>
<feature type="compositionally biased region" description="Low complexity" evidence="1">
    <location>
        <begin position="143"/>
        <end position="163"/>
    </location>
</feature>
<gene>
    <name evidence="4" type="ORF">THAPSDRAFT_1356</name>
</gene>
<evidence type="ECO:0000256" key="2">
    <source>
        <dbReference type="SAM" id="Phobius"/>
    </source>
</evidence>
<dbReference type="HOGENOM" id="CLU_334503_0_0_1"/>
<accession>B8BQP7</accession>
<feature type="region of interest" description="Disordered" evidence="1">
    <location>
        <begin position="739"/>
        <end position="762"/>
    </location>
</feature>
<feature type="region of interest" description="Disordered" evidence="1">
    <location>
        <begin position="672"/>
        <end position="692"/>
    </location>
</feature>
<feature type="compositionally biased region" description="Polar residues" evidence="1">
    <location>
        <begin position="165"/>
        <end position="177"/>
    </location>
</feature>
<feature type="domain" description="Ig-like" evidence="3">
    <location>
        <begin position="681"/>
        <end position="760"/>
    </location>
</feature>
<proteinExistence type="predicted"/>
<dbReference type="OMA" id="HEDVEMW"/>
<feature type="region of interest" description="Disordered" evidence="1">
    <location>
        <begin position="258"/>
        <end position="291"/>
    </location>
</feature>
<feature type="region of interest" description="Disordered" evidence="1">
    <location>
        <begin position="626"/>
        <end position="653"/>
    </location>
</feature>
<feature type="compositionally biased region" description="Low complexity" evidence="1">
    <location>
        <begin position="384"/>
        <end position="396"/>
    </location>
</feature>
<keyword evidence="2" id="KW-0472">Membrane</keyword>
<dbReference type="InterPro" id="IPR007110">
    <property type="entry name" value="Ig-like_dom"/>
</dbReference>
<dbReference type="RefSeq" id="XP_002286179.1">
    <property type="nucleotide sequence ID" value="XM_002286143.1"/>
</dbReference>
<evidence type="ECO:0000256" key="1">
    <source>
        <dbReference type="SAM" id="MobiDB-lite"/>
    </source>
</evidence>
<dbReference type="PaxDb" id="35128-Thaps1356"/>
<dbReference type="GeneID" id="7451447"/>
<dbReference type="PANTHER" id="PTHR38909">
    <property type="entry name" value="G PROTEIN GAMMA DOMAIN-CONTAINING PROTEIN"/>
    <property type="match status" value="1"/>
</dbReference>
<keyword evidence="2" id="KW-1133">Transmembrane helix</keyword>
<feature type="compositionally biased region" description="Polar residues" evidence="1">
    <location>
        <begin position="673"/>
        <end position="692"/>
    </location>
</feature>
<sequence length="854" mass="91313">MGVAGILIKAYTCETNILIAMGKSTTNGSFKYIGHPGCYYLTIQQSEEYRFTSMEGGDSTVDPETGRTEDAFFHSGESDLSWNAGIVFGSWSPSKAPSVSPIATMEPTDSPVAKASESPSSTPSLLIAPPTETQITTAPSLPPVSSQPISSQPSSSLVTSPPTANRITMKSSNNPSASPVLEPSESKVSASVSPTINPQPVATTPKNPPPSTSPLSTITTMTPSSAPVAKTISPTSLVPTAGAVLKQPVSSQPTEARFWQTREPTPSPSVNPTEGSFWTNTKKPTTNPSVSPVVTEAYTADFPELRYTLLETEGELSEEAVDDAAIAVRAMEFSEEAPSTSELTAVLLNIGQEYNSDLVSQITGTGNSELGNVFVVFVEDSFWSPSTESSDPSASPTKREENFMRNPDGINEVVTEPDNGTKTPLIIIIVCGVAAFTMMVFIFATRRRPRRHDGSFPTTSRHMIPVDIEASSMGSFEHNIEEEGFELNGNEAGTAVSSVTDWNDYSRIYSVDYVRAVSSIKTANNDSVQETYDDDFSTIEDDVEIVPGSMSHEDVEMWLSPKNADGGLQSVAELNCRGTMSLEKNDKSVVPASWIDALHGANSSLPSPKQSLATRFSLGAASVASARKTEADSESEDSTSENGGGFPTFKAAGGSPGDCSHIGTVNEEMKSALSPSSAGDTCQVSSKDSKSGNSLTNFITDLVWLEKKISDEKDATKVKETIELTLNESDLQASDSFSYQCDSFSPRSNSSEEEDATTISSRHTSQPMSIVCRDCYLPPGNFAIDIISTKDGPMVNRVQGKIEQHLSRGDLIIAVDNYDTRSLSAERVMAIMSSRSNLERKLTVLQFGGGTSEL</sequence>
<evidence type="ECO:0000313" key="5">
    <source>
        <dbReference type="Proteomes" id="UP000001449"/>
    </source>
</evidence>
<dbReference type="PROSITE" id="PS50835">
    <property type="entry name" value="IG_LIKE"/>
    <property type="match status" value="1"/>
</dbReference>
<organism evidence="4 5">
    <name type="scientific">Thalassiosira pseudonana</name>
    <name type="common">Marine diatom</name>
    <name type="synonym">Cyclotella nana</name>
    <dbReference type="NCBI Taxonomy" id="35128"/>
    <lineage>
        <taxon>Eukaryota</taxon>
        <taxon>Sar</taxon>
        <taxon>Stramenopiles</taxon>
        <taxon>Ochrophyta</taxon>
        <taxon>Bacillariophyta</taxon>
        <taxon>Coscinodiscophyceae</taxon>
        <taxon>Thalassiosirophycidae</taxon>
        <taxon>Thalassiosirales</taxon>
        <taxon>Thalassiosiraceae</taxon>
        <taxon>Thalassiosira</taxon>
    </lineage>
</organism>
<feature type="compositionally biased region" description="Polar residues" evidence="1">
    <location>
        <begin position="739"/>
        <end position="749"/>
    </location>
</feature>
<feature type="region of interest" description="Disordered" evidence="1">
    <location>
        <begin position="97"/>
        <end position="216"/>
    </location>
</feature>
<dbReference type="EMBL" id="CM000638">
    <property type="protein sequence ID" value="EED95820.1"/>
    <property type="molecule type" value="Genomic_DNA"/>
</dbReference>
<name>B8BQP7_THAPS</name>
<reference evidence="4 5" key="2">
    <citation type="journal article" date="2008" name="Nature">
        <title>The Phaeodactylum genome reveals the evolutionary history of diatom genomes.</title>
        <authorList>
            <person name="Bowler C."/>
            <person name="Allen A.E."/>
            <person name="Badger J.H."/>
            <person name="Grimwood J."/>
            <person name="Jabbari K."/>
            <person name="Kuo A."/>
            <person name="Maheswari U."/>
            <person name="Martens C."/>
            <person name="Maumus F."/>
            <person name="Otillar R.P."/>
            <person name="Rayko E."/>
            <person name="Salamov A."/>
            <person name="Vandepoele K."/>
            <person name="Beszteri B."/>
            <person name="Gruber A."/>
            <person name="Heijde M."/>
            <person name="Katinka M."/>
            <person name="Mock T."/>
            <person name="Valentin K."/>
            <person name="Verret F."/>
            <person name="Berges J.A."/>
            <person name="Brownlee C."/>
            <person name="Cadoret J.P."/>
            <person name="Chiovitti A."/>
            <person name="Choi C.J."/>
            <person name="Coesel S."/>
            <person name="De Martino A."/>
            <person name="Detter J.C."/>
            <person name="Durkin C."/>
            <person name="Falciatore A."/>
            <person name="Fournet J."/>
            <person name="Haruta M."/>
            <person name="Huysman M.J."/>
            <person name="Jenkins B.D."/>
            <person name="Jiroutova K."/>
            <person name="Jorgensen R.E."/>
            <person name="Joubert Y."/>
            <person name="Kaplan A."/>
            <person name="Kroger N."/>
            <person name="Kroth P.G."/>
            <person name="La Roche J."/>
            <person name="Lindquist E."/>
            <person name="Lommer M."/>
            <person name="Martin-Jezequel V."/>
            <person name="Lopez P.J."/>
            <person name="Lucas S."/>
            <person name="Mangogna M."/>
            <person name="McGinnis K."/>
            <person name="Medlin L.K."/>
            <person name="Montsant A."/>
            <person name="Oudot-Le Secq M.P."/>
            <person name="Napoli C."/>
            <person name="Obornik M."/>
            <person name="Parker M.S."/>
            <person name="Petit J.L."/>
            <person name="Porcel B.M."/>
            <person name="Poulsen N."/>
            <person name="Robison M."/>
            <person name="Rychlewski L."/>
            <person name="Rynearson T.A."/>
            <person name="Schmutz J."/>
            <person name="Shapiro H."/>
            <person name="Siaut M."/>
            <person name="Stanley M."/>
            <person name="Sussman M.R."/>
            <person name="Taylor A.R."/>
            <person name="Vardi A."/>
            <person name="von Dassow P."/>
            <person name="Vyverman W."/>
            <person name="Willis A."/>
            <person name="Wyrwicz L.S."/>
            <person name="Rokhsar D.S."/>
            <person name="Weissenbach J."/>
            <person name="Armbrust E.V."/>
            <person name="Green B.R."/>
            <person name="Van de Peer Y."/>
            <person name="Grigoriev I.V."/>
        </authorList>
    </citation>
    <scope>NUCLEOTIDE SEQUENCE [LARGE SCALE GENOMIC DNA]</scope>
    <source>
        <strain evidence="4 5">CCMP1335</strain>
    </source>
</reference>
<dbReference type="KEGG" id="tps:THAPSDRAFT_1356"/>
<feature type="compositionally biased region" description="Polar residues" evidence="1">
    <location>
        <begin position="186"/>
        <end position="202"/>
    </location>
</feature>
<feature type="compositionally biased region" description="Polar residues" evidence="1">
    <location>
        <begin position="262"/>
        <end position="291"/>
    </location>
</feature>
<dbReference type="AlphaFoldDB" id="B8BQP7"/>
<keyword evidence="5" id="KW-1185">Reference proteome</keyword>
<dbReference type="Proteomes" id="UP000001449">
    <property type="component" value="Chromosome 1"/>
</dbReference>